<dbReference type="EMBL" id="JARYGX010000005">
    <property type="protein sequence ID" value="MDH7451852.1"/>
    <property type="molecule type" value="Genomic_DNA"/>
</dbReference>
<protein>
    <submittedName>
        <fullName evidence="2">Uncharacterized protein</fullName>
    </submittedName>
</protein>
<organism evidence="2 3">
    <name type="scientific">Luteimonas composti</name>
    <dbReference type="NCBI Taxonomy" id="398257"/>
    <lineage>
        <taxon>Bacteria</taxon>
        <taxon>Pseudomonadati</taxon>
        <taxon>Pseudomonadota</taxon>
        <taxon>Gammaproteobacteria</taxon>
        <taxon>Lysobacterales</taxon>
        <taxon>Lysobacteraceae</taxon>
        <taxon>Luteimonas</taxon>
    </lineage>
</organism>
<name>A0ABT6MMN5_9GAMM</name>
<keyword evidence="1" id="KW-0812">Transmembrane</keyword>
<evidence type="ECO:0000256" key="1">
    <source>
        <dbReference type="SAM" id="Phobius"/>
    </source>
</evidence>
<sequence>MDDRDVIRRLMLAVERLERAADQQAAQARQSAAALQRLQAAQGGLAATRGAEEAEWRQAMARLFEEQRRNTELALRPAVARAWRGLILSSAALALLAIGFALLLQHAHVRLQDAQAKADAAEVSAEVQRAVRHVEMSACGGRPCIRLDRDAPIWESRGRQYVLVDGGGN</sequence>
<keyword evidence="3" id="KW-1185">Reference proteome</keyword>
<keyword evidence="1" id="KW-1133">Transmembrane helix</keyword>
<keyword evidence="1" id="KW-0472">Membrane</keyword>
<evidence type="ECO:0000313" key="3">
    <source>
        <dbReference type="Proteomes" id="UP001160550"/>
    </source>
</evidence>
<gene>
    <name evidence="2" type="ORF">QF205_02005</name>
</gene>
<feature type="transmembrane region" description="Helical" evidence="1">
    <location>
        <begin position="85"/>
        <end position="104"/>
    </location>
</feature>
<comment type="caution">
    <text evidence="2">The sequence shown here is derived from an EMBL/GenBank/DDBJ whole genome shotgun (WGS) entry which is preliminary data.</text>
</comment>
<accession>A0ABT6MMN5</accession>
<dbReference type="RefSeq" id="WP_280941060.1">
    <property type="nucleotide sequence ID" value="NZ_JARYGX010000005.1"/>
</dbReference>
<proteinExistence type="predicted"/>
<evidence type="ECO:0000313" key="2">
    <source>
        <dbReference type="EMBL" id="MDH7451852.1"/>
    </source>
</evidence>
<reference evidence="2" key="2">
    <citation type="submission" date="2023-04" db="EMBL/GenBank/DDBJ databases">
        <authorList>
            <person name="Sun J.-Q."/>
        </authorList>
    </citation>
    <scope>NUCLEOTIDE SEQUENCE</scope>
    <source>
        <strain evidence="2">CC-YY355</strain>
    </source>
</reference>
<reference evidence="2" key="1">
    <citation type="journal article" date="2007" name="Int. J. Syst. Evol. Microbiol.">
        <title>Luteimonas composti sp. nov., a moderately thermophilic bacterium isolated from food waste.</title>
        <authorList>
            <person name="Young C.C."/>
            <person name="Kampfer P."/>
            <person name="Chen W.M."/>
            <person name="Yen W.S."/>
            <person name="Arun A.B."/>
            <person name="Lai W.A."/>
            <person name="Shen F.T."/>
            <person name="Rekha P.D."/>
            <person name="Lin K.Y."/>
            <person name="Chou J.H."/>
        </authorList>
    </citation>
    <scope>NUCLEOTIDE SEQUENCE</scope>
    <source>
        <strain evidence="2">CC-YY355</strain>
    </source>
</reference>
<dbReference type="Proteomes" id="UP001160550">
    <property type="component" value="Unassembled WGS sequence"/>
</dbReference>